<protein>
    <submittedName>
        <fullName evidence="3">Uncharacterized protein</fullName>
    </submittedName>
</protein>
<dbReference type="STRING" id="1798704.A3J93_03680"/>
<accession>A0A1F6NUQ1</accession>
<dbReference type="PANTHER" id="PTHR33295:SF8">
    <property type="entry name" value="AAA+ ATPASE DOMAIN-CONTAINING PROTEIN"/>
    <property type="match status" value="1"/>
</dbReference>
<feature type="domain" description="AAA" evidence="1">
    <location>
        <begin position="47"/>
        <end position="181"/>
    </location>
</feature>
<gene>
    <name evidence="3" type="ORF">A3J93_03680</name>
</gene>
<evidence type="ECO:0000259" key="1">
    <source>
        <dbReference type="Pfam" id="PF13173"/>
    </source>
</evidence>
<dbReference type="Pfam" id="PF13635">
    <property type="entry name" value="DUF4143"/>
    <property type="match status" value="1"/>
</dbReference>
<evidence type="ECO:0000259" key="2">
    <source>
        <dbReference type="Pfam" id="PF13635"/>
    </source>
</evidence>
<evidence type="ECO:0000313" key="3">
    <source>
        <dbReference type="EMBL" id="OGH87598.1"/>
    </source>
</evidence>
<dbReference type="InterPro" id="IPR027417">
    <property type="entry name" value="P-loop_NTPase"/>
</dbReference>
<comment type="caution">
    <text evidence="3">The sequence shown here is derived from an EMBL/GenBank/DDBJ whole genome shotgun (WGS) entry which is preliminary data.</text>
</comment>
<reference evidence="3 4" key="1">
    <citation type="journal article" date="2016" name="Nat. Commun.">
        <title>Thousands of microbial genomes shed light on interconnected biogeochemical processes in an aquifer system.</title>
        <authorList>
            <person name="Anantharaman K."/>
            <person name="Brown C.T."/>
            <person name="Hug L.A."/>
            <person name="Sharon I."/>
            <person name="Castelle C.J."/>
            <person name="Probst A.J."/>
            <person name="Thomas B.C."/>
            <person name="Singh A."/>
            <person name="Wilkins M.J."/>
            <person name="Karaoz U."/>
            <person name="Brodie E.L."/>
            <person name="Williams K.H."/>
            <person name="Hubbard S.S."/>
            <person name="Banfield J.F."/>
        </authorList>
    </citation>
    <scope>NUCLEOTIDE SEQUENCE [LARGE SCALE GENOMIC DNA]</scope>
</reference>
<evidence type="ECO:0000313" key="4">
    <source>
        <dbReference type="Proteomes" id="UP000177907"/>
    </source>
</evidence>
<organism evidence="3 4">
    <name type="scientific">Candidatus Magasanikbacteria bacterium RIFOXYC2_FULL_42_28</name>
    <dbReference type="NCBI Taxonomy" id="1798704"/>
    <lineage>
        <taxon>Bacteria</taxon>
        <taxon>Candidatus Magasanikiibacteriota</taxon>
    </lineage>
</organism>
<name>A0A1F6NUQ1_9BACT</name>
<dbReference type="Proteomes" id="UP000177907">
    <property type="component" value="Unassembled WGS sequence"/>
</dbReference>
<dbReference type="Pfam" id="PF13173">
    <property type="entry name" value="AAA_14"/>
    <property type="match status" value="1"/>
</dbReference>
<dbReference type="EMBL" id="MFQZ01000010">
    <property type="protein sequence ID" value="OGH87598.1"/>
    <property type="molecule type" value="Genomic_DNA"/>
</dbReference>
<dbReference type="PANTHER" id="PTHR33295">
    <property type="entry name" value="ATPASE"/>
    <property type="match status" value="1"/>
</dbReference>
<feature type="domain" description="DUF4143" evidence="2">
    <location>
        <begin position="266"/>
        <end position="417"/>
    </location>
</feature>
<sequence length="465" mass="54479">MEISLILEEITRQNKFWAREKQRDFFGNNTFKRELYPRLVALLTDRLIISIVGLRRVGKTVLLKQLIGHLIDNDKVEPRNILFLSFDEAMLSSAVKLDDYLRIYLSHFQARRTGRLYIFLDEIQYAPEWQHILKRFYDTEPNIKFIISGSSSLFLKKKATESLVGRIYEFNLPVLSFVEYLELAQVFSANLSIFKSLLCDIKAGSKDWLKLDVARKIFLSEHSLWLAGQFDEYLLRGQFPEVVGEKDIVKIERYLRESVYKKTIEFDIPRLFGADKVGDLKFIFQVLVNETGNQFEVGNLAQEAQIDQKTLTRYLSFFEESLLARILYNYSRSLRKTHRQPKKIYISSTNFYPLDLATPLETRGAILGHLAETHACNLLRARFDNLSFYRVRKQEVDFIGADNWLDRSSYRLIEVKYRSDVSRQRFVFLENTAKRFGVGRLPVVLTKYEFGVSEKLALVPLFMIK</sequence>
<dbReference type="InterPro" id="IPR041682">
    <property type="entry name" value="AAA_14"/>
</dbReference>
<dbReference type="Gene3D" id="3.40.50.300">
    <property type="entry name" value="P-loop containing nucleotide triphosphate hydrolases"/>
    <property type="match status" value="1"/>
</dbReference>
<proteinExistence type="predicted"/>
<dbReference type="InterPro" id="IPR025420">
    <property type="entry name" value="DUF4143"/>
</dbReference>
<dbReference type="AlphaFoldDB" id="A0A1F6NUQ1"/>
<dbReference type="SUPFAM" id="SSF52540">
    <property type="entry name" value="P-loop containing nucleoside triphosphate hydrolases"/>
    <property type="match status" value="1"/>
</dbReference>